<organism evidence="1">
    <name type="scientific">Pithovirus LCPAC403</name>
    <dbReference type="NCBI Taxonomy" id="2506596"/>
    <lineage>
        <taxon>Viruses</taxon>
        <taxon>Pithoviruses</taxon>
    </lineage>
</organism>
<evidence type="ECO:0008006" key="2">
    <source>
        <dbReference type="Google" id="ProtNLM"/>
    </source>
</evidence>
<gene>
    <name evidence="1" type="ORF">LCPAC403_02880</name>
</gene>
<name>A0A481ZB49_9VIRU</name>
<reference evidence="1" key="1">
    <citation type="journal article" date="2019" name="MBio">
        <title>Virus Genomes from Deep Sea Sediments Expand the Ocean Megavirome and Support Independent Origins of Viral Gigantism.</title>
        <authorList>
            <person name="Backstrom D."/>
            <person name="Yutin N."/>
            <person name="Jorgensen S.L."/>
            <person name="Dharamshi J."/>
            <person name="Homa F."/>
            <person name="Zaremba-Niedwiedzka K."/>
            <person name="Spang A."/>
            <person name="Wolf Y.I."/>
            <person name="Koonin E.V."/>
            <person name="Ettema T.J."/>
        </authorList>
    </citation>
    <scope>NUCLEOTIDE SEQUENCE</scope>
</reference>
<accession>A0A481ZB49</accession>
<evidence type="ECO:0000313" key="1">
    <source>
        <dbReference type="EMBL" id="QBK93154.1"/>
    </source>
</evidence>
<dbReference type="EMBL" id="MK500590">
    <property type="protein sequence ID" value="QBK93154.1"/>
    <property type="molecule type" value="Genomic_DNA"/>
</dbReference>
<sequence>MECGCNALEVMKKNGGKHVDELFELYNNSTPGSFIKCTGCSKKPDPVWIWESLAKEALLKGLANTDVLKFIESKRMYEYYGSNFLKTSAAAGHLDSIQYIVDYGLDPTAHQDCSWDYFENYGSLVINMWKAVLKKAIDAGHDSGELFEYLELMVKISKVNADIDFIGGKIYVIPKNSGVPELKTVLNEISVSISDIIRKKREKHDRKTLHLALKDGDEDYYTEESKSDE</sequence>
<proteinExistence type="predicted"/>
<protein>
    <recommendedName>
        <fullName evidence="2">Ankyrin repeat protein</fullName>
    </recommendedName>
</protein>